<evidence type="ECO:0000256" key="6">
    <source>
        <dbReference type="ARBA" id="ARBA00023242"/>
    </source>
</evidence>
<dbReference type="Pfam" id="PF01393">
    <property type="entry name" value="Chromo_shadow"/>
    <property type="match status" value="1"/>
</dbReference>
<dbReference type="EMBL" id="HBUF01579697">
    <property type="protein sequence ID" value="CAG6769713.1"/>
    <property type="molecule type" value="Transcribed_RNA"/>
</dbReference>
<evidence type="ECO:0000256" key="2">
    <source>
        <dbReference type="ARBA" id="ARBA00022737"/>
    </source>
</evidence>
<feature type="domain" description="Chromo" evidence="9">
    <location>
        <begin position="132"/>
        <end position="190"/>
    </location>
</feature>
<dbReference type="SMART" id="SM00298">
    <property type="entry name" value="CHROMO"/>
    <property type="match status" value="2"/>
</dbReference>
<keyword evidence="2" id="KW-0677">Repeat</keyword>
<dbReference type="Pfam" id="PF00385">
    <property type="entry name" value="Chromo"/>
    <property type="match status" value="1"/>
</dbReference>
<feature type="region of interest" description="Disordered" evidence="8">
    <location>
        <begin position="62"/>
        <end position="140"/>
    </location>
</feature>
<dbReference type="PRINTS" id="PR00504">
    <property type="entry name" value="CHROMODOMAIN"/>
</dbReference>
<dbReference type="FunFam" id="2.40.50.40:FF:000031">
    <property type="entry name" value="Heterochromatin protein 1"/>
    <property type="match status" value="1"/>
</dbReference>
<dbReference type="SMART" id="SM00300">
    <property type="entry name" value="ChSh"/>
    <property type="match status" value="1"/>
</dbReference>
<dbReference type="EMBL" id="HBUF01307845">
    <property type="protein sequence ID" value="CAG6692571.1"/>
    <property type="molecule type" value="Transcribed_RNA"/>
</dbReference>
<feature type="domain" description="Chromo" evidence="9">
    <location>
        <begin position="14"/>
        <end position="72"/>
    </location>
</feature>
<dbReference type="Gene3D" id="2.40.50.40">
    <property type="match status" value="2"/>
</dbReference>
<dbReference type="PROSITE" id="PS00598">
    <property type="entry name" value="CHROMO_1"/>
    <property type="match status" value="1"/>
</dbReference>
<keyword evidence="5" id="KW-0804">Transcription</keyword>
<dbReference type="SUPFAM" id="SSF54160">
    <property type="entry name" value="Chromo domain-like"/>
    <property type="match status" value="2"/>
</dbReference>
<evidence type="ECO:0000259" key="9">
    <source>
        <dbReference type="PROSITE" id="PS50013"/>
    </source>
</evidence>
<evidence type="ECO:0000256" key="4">
    <source>
        <dbReference type="ARBA" id="ARBA00023015"/>
    </source>
</evidence>
<dbReference type="InterPro" id="IPR008251">
    <property type="entry name" value="Chromo_shadow_dom"/>
</dbReference>
<evidence type="ECO:0000256" key="1">
    <source>
        <dbReference type="ARBA" id="ARBA00004123"/>
    </source>
</evidence>
<protein>
    <recommendedName>
        <fullName evidence="7">Heterochromatin protein 1</fullName>
    </recommendedName>
</protein>
<dbReference type="EMBL" id="HBUF01307844">
    <property type="protein sequence ID" value="CAG6692569.1"/>
    <property type="molecule type" value="Transcribed_RNA"/>
</dbReference>
<dbReference type="InterPro" id="IPR016197">
    <property type="entry name" value="Chromo-like_dom_sf"/>
</dbReference>
<dbReference type="EMBL" id="HBUF01079465">
    <property type="protein sequence ID" value="CAG6632379.1"/>
    <property type="molecule type" value="Transcribed_RNA"/>
</dbReference>
<feature type="compositionally biased region" description="Basic and acidic residues" evidence="8">
    <location>
        <begin position="89"/>
        <end position="125"/>
    </location>
</feature>
<dbReference type="EMBL" id="HBUF01307847">
    <property type="protein sequence ID" value="CAG6692575.1"/>
    <property type="molecule type" value="Transcribed_RNA"/>
</dbReference>
<dbReference type="EMBL" id="HBUF01345119">
    <property type="protein sequence ID" value="CAG6708554.1"/>
    <property type="molecule type" value="Transcribed_RNA"/>
</dbReference>
<proteinExistence type="predicted"/>
<keyword evidence="6" id="KW-0539">Nucleus</keyword>
<evidence type="ECO:0000256" key="3">
    <source>
        <dbReference type="ARBA" id="ARBA00022853"/>
    </source>
</evidence>
<dbReference type="PANTHER" id="PTHR22812">
    <property type="entry name" value="CHROMOBOX PROTEIN"/>
    <property type="match status" value="1"/>
</dbReference>
<organism evidence="10">
    <name type="scientific">Cacopsylla melanoneura</name>
    <dbReference type="NCBI Taxonomy" id="428564"/>
    <lineage>
        <taxon>Eukaryota</taxon>
        <taxon>Metazoa</taxon>
        <taxon>Ecdysozoa</taxon>
        <taxon>Arthropoda</taxon>
        <taxon>Hexapoda</taxon>
        <taxon>Insecta</taxon>
        <taxon>Pterygota</taxon>
        <taxon>Neoptera</taxon>
        <taxon>Paraneoptera</taxon>
        <taxon>Hemiptera</taxon>
        <taxon>Sternorrhyncha</taxon>
        <taxon>Psylloidea</taxon>
        <taxon>Psyllidae</taxon>
        <taxon>Psyllinae</taxon>
        <taxon>Cacopsylla</taxon>
    </lineage>
</organism>
<dbReference type="EMBL" id="HBUF01307849">
    <property type="protein sequence ID" value="CAG6692579.1"/>
    <property type="molecule type" value="Transcribed_RNA"/>
</dbReference>
<dbReference type="InterPro" id="IPR000953">
    <property type="entry name" value="Chromo/chromo_shadow_dom"/>
</dbReference>
<dbReference type="InterPro" id="IPR051219">
    <property type="entry name" value="Heterochromatin_chromo-domain"/>
</dbReference>
<dbReference type="EMBL" id="HBUF01579695">
    <property type="protein sequence ID" value="CAG6769711.1"/>
    <property type="molecule type" value="Transcribed_RNA"/>
</dbReference>
<dbReference type="EMBL" id="HBUF01345120">
    <property type="protein sequence ID" value="CAG6708556.1"/>
    <property type="molecule type" value="Transcribed_RNA"/>
</dbReference>
<dbReference type="AlphaFoldDB" id="A0A8D8QI45"/>
<dbReference type="CDD" id="cd18631">
    <property type="entry name" value="CD_HP1_like"/>
    <property type="match status" value="1"/>
</dbReference>
<accession>A0A8D8QI45</accession>
<dbReference type="EMBL" id="HBUF01307848">
    <property type="protein sequence ID" value="CAG6692577.1"/>
    <property type="molecule type" value="Transcribed_RNA"/>
</dbReference>
<dbReference type="CDD" id="cd00034">
    <property type="entry name" value="CSD"/>
    <property type="match status" value="1"/>
</dbReference>
<evidence type="ECO:0000256" key="5">
    <source>
        <dbReference type="ARBA" id="ARBA00023163"/>
    </source>
</evidence>
<evidence type="ECO:0000256" key="8">
    <source>
        <dbReference type="SAM" id="MobiDB-lite"/>
    </source>
</evidence>
<dbReference type="InterPro" id="IPR023780">
    <property type="entry name" value="Chromo_domain"/>
</dbReference>
<dbReference type="GO" id="GO:0003682">
    <property type="term" value="F:chromatin binding"/>
    <property type="evidence" value="ECO:0007669"/>
    <property type="project" value="UniProtKB-ARBA"/>
</dbReference>
<dbReference type="EMBL" id="HBUF01307843">
    <property type="protein sequence ID" value="CAG6692567.1"/>
    <property type="molecule type" value="Transcribed_RNA"/>
</dbReference>
<feature type="compositionally biased region" description="Basic and acidic residues" evidence="8">
    <location>
        <begin position="62"/>
        <end position="78"/>
    </location>
</feature>
<dbReference type="GO" id="GO:0000792">
    <property type="term" value="C:heterochromatin"/>
    <property type="evidence" value="ECO:0007669"/>
    <property type="project" value="UniProtKB-ARBA"/>
</dbReference>
<evidence type="ECO:0000313" key="10">
    <source>
        <dbReference type="EMBL" id="CAG6632378.1"/>
    </source>
</evidence>
<sequence length="193" mass="21921">MSDNESGSGNEEEYTVEKILDRRVVKGKVEYYIKWEGYGADENTWEPEENLTCPELIRDFEENRKNKEAKKKEKEKAVATKRSSSIRASSEENSKESSAPKKKKESNDISSDKKEKKKSKSDDSPKGFAKNLEPETILGASDSTGELMLLMKWKGVDEADLVPAKEANVKCPQIVIKFYEERLTWNSSGRNSN</sequence>
<dbReference type="EMBL" id="HBUF01079464">
    <property type="protein sequence ID" value="CAG6632378.1"/>
    <property type="molecule type" value="Transcribed_RNA"/>
</dbReference>
<dbReference type="FunFam" id="2.40.50.40:FF:000007">
    <property type="entry name" value="Chromobox protein homolog 1"/>
    <property type="match status" value="1"/>
</dbReference>
<dbReference type="GO" id="GO:0005634">
    <property type="term" value="C:nucleus"/>
    <property type="evidence" value="ECO:0007669"/>
    <property type="project" value="UniProtKB-SubCell"/>
</dbReference>
<dbReference type="EMBL" id="HBUF01307846">
    <property type="protein sequence ID" value="CAG6692573.1"/>
    <property type="molecule type" value="Transcribed_RNA"/>
</dbReference>
<name>A0A8D8QI45_9HEMI</name>
<dbReference type="EMBL" id="HBUF01345121">
    <property type="protein sequence ID" value="CAG6708558.1"/>
    <property type="molecule type" value="Transcribed_RNA"/>
</dbReference>
<keyword evidence="3" id="KW-0156">Chromatin regulator</keyword>
<reference evidence="10" key="1">
    <citation type="submission" date="2021-05" db="EMBL/GenBank/DDBJ databases">
        <authorList>
            <person name="Alioto T."/>
            <person name="Alioto T."/>
            <person name="Gomez Garrido J."/>
        </authorList>
    </citation>
    <scope>NUCLEOTIDE SEQUENCE</scope>
</reference>
<dbReference type="PROSITE" id="PS50013">
    <property type="entry name" value="CHROMO_2"/>
    <property type="match status" value="2"/>
</dbReference>
<comment type="subcellular location">
    <subcellularLocation>
        <location evidence="1">Nucleus</location>
    </subcellularLocation>
</comment>
<evidence type="ECO:0000256" key="7">
    <source>
        <dbReference type="ARBA" id="ARBA00073803"/>
    </source>
</evidence>
<dbReference type="EMBL" id="HBUF01079466">
    <property type="protein sequence ID" value="CAG6632380.1"/>
    <property type="molecule type" value="Transcribed_RNA"/>
</dbReference>
<dbReference type="InterPro" id="IPR017984">
    <property type="entry name" value="Chromo_dom_subgr"/>
</dbReference>
<dbReference type="InterPro" id="IPR023779">
    <property type="entry name" value="Chromodomain_CS"/>
</dbReference>
<keyword evidence="4" id="KW-0805">Transcription regulation</keyword>
<dbReference type="GO" id="GO:0031507">
    <property type="term" value="P:heterochromatin formation"/>
    <property type="evidence" value="ECO:0007669"/>
    <property type="project" value="UniProtKB-ARBA"/>
</dbReference>